<gene>
    <name evidence="1" type="ORF">O1611_g306</name>
</gene>
<comment type="caution">
    <text evidence="1">The sequence shown here is derived from an EMBL/GenBank/DDBJ whole genome shotgun (WGS) entry which is preliminary data.</text>
</comment>
<dbReference type="Proteomes" id="UP001153332">
    <property type="component" value="Unassembled WGS sequence"/>
</dbReference>
<sequence length="685" mass="76393">MAIIQGLPGVEVTVFTNGCTAREYDDPSGLGEVYHCQRVVTKYIECKDDEPFRIHLKVTDEYPWGFKNHFLNVAAVIDGIWAKGELCWQKDTEKEDWEQDISYRIVRDPEDHARYVYQEFAFSKIIKVDDATDEKHASDVDRMERLGTIEVSVYRATPQEPGPVFVPAGEHPKDFIVSQEAVRWKAPSHGTKFTRTQPAVKPKYVKCSQLSEDHGPIAVFRFKYRSRQALRQEGVMLDPQDTSDWLVEVSDKEGDDEKHNSKRNQRSLPSECRGIGRNIKRENTYSSKDIALPPGLNSDQSRNAKIRRFPQLNHSVFPDSGDLEREALANRPDLPTSALQHANTKQEPSSFAYATPPAVKRALGHPNSQNRSQNDTFTIGDSGEKDKHRNSSIIPVKNNESMLKLGEDIPYGLVSYNNNLLSIEYDTDNARIDANIITQGLGERSISNNRKNGLTLMNDNKSLPHQPNSNDSASQSARASSNHKGETQAIIKPNTAPLIDIQYHHRVLQQFQELRREFFRISDEVFKGIESSSCQSNLDTPALTSTSTPTPTRALTLPPPNDFNVLTNAFHLPPHSPSSPQPTRGHTSTPNNTVPTVSPLTQTGSGAARGSEARLGIIAADSASTAAVPKQTLGTKEKPNTARRERVPFANSRVFPLKVRKRRNRNAPSASAPRRSISGSNTLIP</sequence>
<dbReference type="EMBL" id="JAPUUL010000023">
    <property type="protein sequence ID" value="KAJ8133309.1"/>
    <property type="molecule type" value="Genomic_DNA"/>
</dbReference>
<accession>A0ACC2K0Q1</accession>
<protein>
    <submittedName>
        <fullName evidence="1">Uncharacterized protein</fullName>
    </submittedName>
</protein>
<reference evidence="1" key="1">
    <citation type="submission" date="2022-12" db="EMBL/GenBank/DDBJ databases">
        <title>Genome Sequence of Lasiodiplodia mahajangana.</title>
        <authorList>
            <person name="Buettner E."/>
        </authorList>
    </citation>
    <scope>NUCLEOTIDE SEQUENCE</scope>
    <source>
        <strain evidence="1">VT137</strain>
    </source>
</reference>
<proteinExistence type="predicted"/>
<evidence type="ECO:0000313" key="2">
    <source>
        <dbReference type="Proteomes" id="UP001153332"/>
    </source>
</evidence>
<keyword evidence="2" id="KW-1185">Reference proteome</keyword>
<organism evidence="1 2">
    <name type="scientific">Lasiodiplodia mahajangana</name>
    <dbReference type="NCBI Taxonomy" id="1108764"/>
    <lineage>
        <taxon>Eukaryota</taxon>
        <taxon>Fungi</taxon>
        <taxon>Dikarya</taxon>
        <taxon>Ascomycota</taxon>
        <taxon>Pezizomycotina</taxon>
        <taxon>Dothideomycetes</taxon>
        <taxon>Dothideomycetes incertae sedis</taxon>
        <taxon>Botryosphaeriales</taxon>
        <taxon>Botryosphaeriaceae</taxon>
        <taxon>Lasiodiplodia</taxon>
    </lineage>
</organism>
<evidence type="ECO:0000313" key="1">
    <source>
        <dbReference type="EMBL" id="KAJ8133309.1"/>
    </source>
</evidence>
<name>A0ACC2K0Q1_9PEZI</name>